<gene>
    <name evidence="5" type="ORF">GLX25_14200</name>
</gene>
<name>A0A7C9HJ12_9MICO</name>
<dbReference type="InterPro" id="IPR001845">
    <property type="entry name" value="HTH_ArsR_DNA-bd_dom"/>
</dbReference>
<dbReference type="InterPro" id="IPR036388">
    <property type="entry name" value="WH-like_DNA-bd_sf"/>
</dbReference>
<comment type="caution">
    <text evidence="5">The sequence shown here is derived from an EMBL/GenBank/DDBJ whole genome shotgun (WGS) entry which is preliminary data.</text>
</comment>
<dbReference type="SMART" id="SM00418">
    <property type="entry name" value="HTH_ARSR"/>
    <property type="match status" value="1"/>
</dbReference>
<dbReference type="CDD" id="cd00090">
    <property type="entry name" value="HTH_ARSR"/>
    <property type="match status" value="1"/>
</dbReference>
<dbReference type="SUPFAM" id="SSF46785">
    <property type="entry name" value="Winged helix' DNA-binding domain"/>
    <property type="match status" value="1"/>
</dbReference>
<accession>A0A7C9HJ12</accession>
<dbReference type="InterPro" id="IPR051081">
    <property type="entry name" value="HTH_MetalResp_TranReg"/>
</dbReference>
<evidence type="ECO:0000259" key="4">
    <source>
        <dbReference type="PROSITE" id="PS50987"/>
    </source>
</evidence>
<dbReference type="GO" id="GO:0003677">
    <property type="term" value="F:DNA binding"/>
    <property type="evidence" value="ECO:0007669"/>
    <property type="project" value="UniProtKB-KW"/>
</dbReference>
<dbReference type="GO" id="GO:0003700">
    <property type="term" value="F:DNA-binding transcription factor activity"/>
    <property type="evidence" value="ECO:0007669"/>
    <property type="project" value="InterPro"/>
</dbReference>
<protein>
    <submittedName>
        <fullName evidence="5">Helix-turn-helix domain-containing protein</fullName>
    </submittedName>
</protein>
<evidence type="ECO:0000256" key="1">
    <source>
        <dbReference type="ARBA" id="ARBA00023015"/>
    </source>
</evidence>
<evidence type="ECO:0000256" key="2">
    <source>
        <dbReference type="ARBA" id="ARBA00023125"/>
    </source>
</evidence>
<dbReference type="RefSeq" id="WP_155843127.1">
    <property type="nucleotide sequence ID" value="NZ_WODA01000025.1"/>
</dbReference>
<dbReference type="OrthoDB" id="5083587at2"/>
<proteinExistence type="predicted"/>
<dbReference type="Pfam" id="PF12840">
    <property type="entry name" value="HTH_20"/>
    <property type="match status" value="1"/>
</dbReference>
<dbReference type="EMBL" id="WODA01000025">
    <property type="protein sequence ID" value="MUN08266.1"/>
    <property type="molecule type" value="Genomic_DNA"/>
</dbReference>
<evidence type="ECO:0000256" key="3">
    <source>
        <dbReference type="ARBA" id="ARBA00023163"/>
    </source>
</evidence>
<dbReference type="PANTHER" id="PTHR33154:SF33">
    <property type="entry name" value="TRANSCRIPTIONAL REPRESSOR SDPR"/>
    <property type="match status" value="1"/>
</dbReference>
<dbReference type="InterPro" id="IPR036390">
    <property type="entry name" value="WH_DNA-bd_sf"/>
</dbReference>
<evidence type="ECO:0000313" key="6">
    <source>
        <dbReference type="Proteomes" id="UP000480122"/>
    </source>
</evidence>
<reference evidence="5 6" key="1">
    <citation type="submission" date="2019-11" db="EMBL/GenBank/DDBJ databases">
        <title>Agromyces kandeliae sp. nov., isolated from mangrove soil.</title>
        <authorList>
            <person name="Wang R."/>
        </authorList>
    </citation>
    <scope>NUCLEOTIDE SEQUENCE [LARGE SCALE GENOMIC DNA]</scope>
    <source>
        <strain evidence="5 6">JCM 11431</strain>
    </source>
</reference>
<keyword evidence="2" id="KW-0238">DNA-binding</keyword>
<dbReference type="Proteomes" id="UP000480122">
    <property type="component" value="Unassembled WGS sequence"/>
</dbReference>
<dbReference type="PANTHER" id="PTHR33154">
    <property type="entry name" value="TRANSCRIPTIONAL REGULATOR, ARSR FAMILY"/>
    <property type="match status" value="1"/>
</dbReference>
<sequence length="97" mass="10491">MLRRATTVFGAIAHPVRRDLLEAMREAARPLSITELGARCEVSRSTASRHLDILRGAGMVVARSAQPAVLHELDPTAFAAIESWLWPFVESPVGAGT</sequence>
<feature type="domain" description="HTH arsR-type" evidence="4">
    <location>
        <begin position="1"/>
        <end position="93"/>
    </location>
</feature>
<dbReference type="Gene3D" id="1.10.10.10">
    <property type="entry name" value="Winged helix-like DNA-binding domain superfamily/Winged helix DNA-binding domain"/>
    <property type="match status" value="1"/>
</dbReference>
<dbReference type="InterPro" id="IPR011991">
    <property type="entry name" value="ArsR-like_HTH"/>
</dbReference>
<dbReference type="PROSITE" id="PS50987">
    <property type="entry name" value="HTH_ARSR_2"/>
    <property type="match status" value="1"/>
</dbReference>
<keyword evidence="6" id="KW-1185">Reference proteome</keyword>
<organism evidence="5 6">
    <name type="scientific">Agromyces luteolus</name>
    <dbReference type="NCBI Taxonomy" id="88373"/>
    <lineage>
        <taxon>Bacteria</taxon>
        <taxon>Bacillati</taxon>
        <taxon>Actinomycetota</taxon>
        <taxon>Actinomycetes</taxon>
        <taxon>Micrococcales</taxon>
        <taxon>Microbacteriaceae</taxon>
        <taxon>Agromyces</taxon>
    </lineage>
</organism>
<keyword evidence="1" id="KW-0805">Transcription regulation</keyword>
<dbReference type="AlphaFoldDB" id="A0A7C9HJ12"/>
<keyword evidence="3" id="KW-0804">Transcription</keyword>
<evidence type="ECO:0000313" key="5">
    <source>
        <dbReference type="EMBL" id="MUN08266.1"/>
    </source>
</evidence>